<dbReference type="CDD" id="cd10917">
    <property type="entry name" value="CE4_NodB_like_6s_7s"/>
    <property type="match status" value="1"/>
</dbReference>
<evidence type="ECO:0000313" key="5">
    <source>
        <dbReference type="Proteomes" id="UP000623509"/>
    </source>
</evidence>
<dbReference type="AlphaFoldDB" id="A0A272EX16"/>
<dbReference type="Gene3D" id="3.20.20.370">
    <property type="entry name" value="Glycoside hydrolase/deacetylase"/>
    <property type="match status" value="1"/>
</dbReference>
<dbReference type="GO" id="GO:0005975">
    <property type="term" value="P:carbohydrate metabolic process"/>
    <property type="evidence" value="ECO:0007669"/>
    <property type="project" value="InterPro"/>
</dbReference>
<dbReference type="PANTHER" id="PTHR10587">
    <property type="entry name" value="GLYCOSYL TRANSFERASE-RELATED"/>
    <property type="match status" value="1"/>
</dbReference>
<proteinExistence type="predicted"/>
<evidence type="ECO:0000313" key="2">
    <source>
        <dbReference type="EMBL" id="KAF7600024.1"/>
    </source>
</evidence>
<dbReference type="InterPro" id="IPR002509">
    <property type="entry name" value="NODB_dom"/>
</dbReference>
<feature type="domain" description="NodB homology" evidence="1">
    <location>
        <begin position="76"/>
        <end position="260"/>
    </location>
</feature>
<gene>
    <name evidence="2" type="ORF">BGI27_04600</name>
    <name evidence="3" type="ORF">CGU29_03395</name>
</gene>
<protein>
    <submittedName>
        <fullName evidence="3">Polysaccharide deacetylase family protein</fullName>
    </submittedName>
</protein>
<dbReference type="Proteomes" id="UP000216107">
    <property type="component" value="Unassembled WGS sequence"/>
</dbReference>
<dbReference type="Pfam" id="PF01522">
    <property type="entry name" value="Polysacc_deac_1"/>
    <property type="match status" value="1"/>
</dbReference>
<dbReference type="GO" id="GO:0016810">
    <property type="term" value="F:hydrolase activity, acting on carbon-nitrogen (but not peptide) bonds"/>
    <property type="evidence" value="ECO:0007669"/>
    <property type="project" value="InterPro"/>
</dbReference>
<reference evidence="2 5" key="1">
    <citation type="submission" date="2016-08" db="EMBL/GenBank/DDBJ databases">
        <title>Candidatus Dactylopiibacterium carminicum genome sequence.</title>
        <authorList>
            <person name="Ramirez-Puebla S.T."/>
            <person name="Ormeno-Orrillo E."/>
            <person name="Vera-Ponce De Leon A."/>
            <person name="Luis L."/>
            <person name="Sanchez-Flores A."/>
            <person name="Monica R."/>
            <person name="Martinez-Romero E."/>
        </authorList>
    </citation>
    <scope>NUCLEOTIDE SEQUENCE [LARGE SCALE GENOMIC DNA]</scope>
    <source>
        <strain evidence="2">END1</strain>
    </source>
</reference>
<name>A0A272EX16_9RHOO</name>
<dbReference type="InterPro" id="IPR011330">
    <property type="entry name" value="Glyco_hydro/deAcase_b/a-brl"/>
</dbReference>
<dbReference type="InterPro" id="IPR050248">
    <property type="entry name" value="Polysacc_deacetylase_ArnD"/>
</dbReference>
<organism evidence="3 4">
    <name type="scientific">Candidatus Dactylopiibacterium carminicum</name>
    <dbReference type="NCBI Taxonomy" id="857335"/>
    <lineage>
        <taxon>Bacteria</taxon>
        <taxon>Pseudomonadati</taxon>
        <taxon>Pseudomonadota</taxon>
        <taxon>Betaproteobacteria</taxon>
        <taxon>Rhodocyclales</taxon>
        <taxon>Rhodocyclaceae</taxon>
        <taxon>Candidatus Dactylopiibacterium</taxon>
    </lineage>
</organism>
<sequence>MNPPRRAWRPAPFLLFSLVLHALLLAAALAWPQHWQVWLSLFLLDHGLIALAGLWPRSSLLGPNITRLPADAAARGEVAITIDDGPDPDVTPHVLDILAAHSVRATFFCIGERAAEHPELVRLMRAGGHAVENHGQRHPLAFSGPAGWRREIATAQDTLTAITGVPPRFYRALAGLRNPFLDPVLHAQGLHLASWTRREFDTRARSADAVFAALTDELLAGDILLLHDGNAGAREGREPLILEVLPRLLQTLKSRGLRPVTLRDVLP</sequence>
<evidence type="ECO:0000313" key="4">
    <source>
        <dbReference type="Proteomes" id="UP000216107"/>
    </source>
</evidence>
<dbReference type="PANTHER" id="PTHR10587:SF137">
    <property type="entry name" value="4-DEOXY-4-FORMAMIDO-L-ARABINOSE-PHOSPHOUNDECAPRENOL DEFORMYLASE ARND-RELATED"/>
    <property type="match status" value="1"/>
</dbReference>
<evidence type="ECO:0000313" key="3">
    <source>
        <dbReference type="EMBL" id="PAS94586.1"/>
    </source>
</evidence>
<dbReference type="EMBL" id="NMRN01000006">
    <property type="protein sequence ID" value="PAS94586.1"/>
    <property type="molecule type" value="Genomic_DNA"/>
</dbReference>
<dbReference type="RefSeq" id="WP_095523737.1">
    <property type="nucleotide sequence ID" value="NZ_MDUX01000010.1"/>
</dbReference>
<keyword evidence="5" id="KW-1185">Reference proteome</keyword>
<dbReference type="OrthoDB" id="9074860at2"/>
<reference evidence="3 4" key="2">
    <citation type="submission" date="2017-07" db="EMBL/GenBank/DDBJ databases">
        <title>Candidatus Dactylopiibacterium carminicum, a nitrogen-fixing symbiont of the cochineal insect Dactylopius coccus and Dactylopius opuntiae (Hemiptera: Coccoidea: Dactylopiidae).</title>
        <authorList>
            <person name="Vera A."/>
        </authorList>
    </citation>
    <scope>NUCLEOTIDE SEQUENCE [LARGE SCALE GENOMIC DNA]</scope>
    <source>
        <strain evidence="3 4">NFDCM</strain>
    </source>
</reference>
<dbReference type="SUPFAM" id="SSF88713">
    <property type="entry name" value="Glycoside hydrolase/deacetylase"/>
    <property type="match status" value="1"/>
</dbReference>
<evidence type="ECO:0000259" key="1">
    <source>
        <dbReference type="PROSITE" id="PS51677"/>
    </source>
</evidence>
<accession>A0A272EX16</accession>
<dbReference type="Proteomes" id="UP000623509">
    <property type="component" value="Unassembled WGS sequence"/>
</dbReference>
<dbReference type="EMBL" id="MDUX01000010">
    <property type="protein sequence ID" value="KAF7600024.1"/>
    <property type="molecule type" value="Genomic_DNA"/>
</dbReference>
<dbReference type="PROSITE" id="PS51677">
    <property type="entry name" value="NODB"/>
    <property type="match status" value="1"/>
</dbReference>
<comment type="caution">
    <text evidence="3">The sequence shown here is derived from an EMBL/GenBank/DDBJ whole genome shotgun (WGS) entry which is preliminary data.</text>
</comment>